<feature type="region of interest" description="Disordered" evidence="3">
    <location>
        <begin position="183"/>
        <end position="217"/>
    </location>
</feature>
<dbReference type="InterPro" id="IPR036397">
    <property type="entry name" value="RNaseH_sf"/>
</dbReference>
<evidence type="ECO:0000259" key="5">
    <source>
        <dbReference type="PROSITE" id="PS50994"/>
    </source>
</evidence>
<evidence type="ECO:0000256" key="1">
    <source>
        <dbReference type="PROSITE-ProRule" id="PRU00047"/>
    </source>
</evidence>
<dbReference type="Pfam" id="PF14223">
    <property type="entry name" value="Retrotran_gag_2"/>
    <property type="match status" value="1"/>
</dbReference>
<name>A0ABQ5HUL4_9ASTR</name>
<keyword evidence="1" id="KW-0479">Metal-binding</keyword>
<keyword evidence="1" id="KW-0863">Zinc-finger</keyword>
<reference evidence="6" key="1">
    <citation type="journal article" date="2022" name="Int. J. Mol. Sci.">
        <title>Draft Genome of Tanacetum Coccineum: Genomic Comparison of Closely Related Tanacetum-Family Plants.</title>
        <authorList>
            <person name="Yamashiro T."/>
            <person name="Shiraishi A."/>
            <person name="Nakayama K."/>
            <person name="Satake H."/>
        </authorList>
    </citation>
    <scope>NUCLEOTIDE SEQUENCE</scope>
</reference>
<feature type="domain" description="Integrase catalytic" evidence="5">
    <location>
        <begin position="287"/>
        <end position="495"/>
    </location>
</feature>
<dbReference type="PANTHER" id="PTHR42648:SF31">
    <property type="entry name" value="RNA-DIRECTED DNA POLYMERASE"/>
    <property type="match status" value="1"/>
</dbReference>
<dbReference type="Gene3D" id="3.30.420.10">
    <property type="entry name" value="Ribonuclease H-like superfamily/Ribonuclease H"/>
    <property type="match status" value="1"/>
</dbReference>
<accession>A0ABQ5HUL4</accession>
<evidence type="ECO:0000313" key="6">
    <source>
        <dbReference type="EMBL" id="GJT91124.1"/>
    </source>
</evidence>
<keyword evidence="2" id="KW-0175">Coiled coil</keyword>
<sequence>MTGAKFDIEKFDGTGDFGLWRIKMRALLIQHGCEAALEVLPADMEAEAKAELNKKAHSAVILCLGNKVLREVTGETTAAGVWTKLETLYMTKSLANKLYLKKKLYTFYMPAGRKISEHIEEFNKIVLNLANIEVKLEDEDLTLLLLTSLPASYEHFVDTLLYGREALTLEDVMATLNSKEIKERSKAMGDDGEGLYVRGRTDRRDSHQSRGKSRSKSRGGRLKCYICQSEDHLKRNCLKNNRKKSTSYVKKDDQPSSGNLTYDDSEVIMVMSIEALLDWIMDSGCSYHMTPRYIPEWKRNLISLGTFEKEGYTVKLQSVKVKLNASVEEKDSLAQGPSQVESLGGKRYFLSIVDDYSMRVWVYILRFKHEALGKFKEWKQLVENQTGRTVKKLGMDNGIEFCNREFEQLYVESGIARHLTVVGTFSASTLVSTGRRVSIVSTDIQEEPAPTGDQSGPSAHLVPKTAKQLAAKRNQERVKSILLLAIPDEYLLKFHNVPDAKSLWAGKQIKVTKAHMTLEVYAAPYQRRVYEDEMKRSSSSTSNSQNLAFLSSENTSRTNEVSTASGNFRVNTAGGTNSSSQVSSTPGADEVVCSFFAQQTTSPPLDNEDLQQIDQDDLEELDIRWQVAMLTVRVQRFIKKTGRNLDFKGKQLVTFDKSQVECYNCHRKRHFAKECKSGWNRGKRFYGDNGRRNATTNEPSSQALMAQDGLGGYDWSNDFDEPVNYALMAISSSSSSSSSDNEVQNCSKQCLESFKTLQKNYDSEREKHKRARLEIQGYELALESLESRILRHEKNELAWGEKYESSDEESTPVNDRFSKADGYHDVPPPITGNFLTPRADISFAGLDEYVIRKKIIESKTTKLNVDTSKSKTSETVGNTNEVNVEKPKSVNESVLSTPNINKDKVIIEDWNSDDEDDVFEVSPVKTNETQTAKT</sequence>
<evidence type="ECO:0000256" key="2">
    <source>
        <dbReference type="SAM" id="Coils"/>
    </source>
</evidence>
<dbReference type="PROSITE" id="PS50994">
    <property type="entry name" value="INTEGRASE"/>
    <property type="match status" value="1"/>
</dbReference>
<feature type="region of interest" description="Disordered" evidence="3">
    <location>
        <begin position="534"/>
        <end position="585"/>
    </location>
</feature>
<keyword evidence="1" id="KW-0862">Zinc</keyword>
<reference evidence="6" key="2">
    <citation type="submission" date="2022-01" db="EMBL/GenBank/DDBJ databases">
        <authorList>
            <person name="Yamashiro T."/>
            <person name="Shiraishi A."/>
            <person name="Satake H."/>
            <person name="Nakayama K."/>
        </authorList>
    </citation>
    <scope>NUCLEOTIDE SEQUENCE</scope>
</reference>
<dbReference type="SUPFAM" id="SSF53098">
    <property type="entry name" value="Ribonuclease H-like"/>
    <property type="match status" value="1"/>
</dbReference>
<dbReference type="PROSITE" id="PS50158">
    <property type="entry name" value="ZF_CCHC"/>
    <property type="match status" value="1"/>
</dbReference>
<comment type="caution">
    <text evidence="6">The sequence shown here is derived from an EMBL/GenBank/DDBJ whole genome shotgun (WGS) entry which is preliminary data.</text>
</comment>
<dbReference type="InterPro" id="IPR001584">
    <property type="entry name" value="Integrase_cat-core"/>
</dbReference>
<dbReference type="PANTHER" id="PTHR42648">
    <property type="entry name" value="TRANSPOSASE, PUTATIVE-RELATED"/>
    <property type="match status" value="1"/>
</dbReference>
<gene>
    <name evidence="6" type="ORF">Tco_1079969</name>
</gene>
<feature type="coiled-coil region" evidence="2">
    <location>
        <begin position="754"/>
        <end position="795"/>
    </location>
</feature>
<evidence type="ECO:0000259" key="4">
    <source>
        <dbReference type="PROSITE" id="PS50158"/>
    </source>
</evidence>
<dbReference type="InterPro" id="IPR039537">
    <property type="entry name" value="Retrotran_Ty1/copia-like"/>
</dbReference>
<protein>
    <submittedName>
        <fullName evidence="6">Retrovirus-related pol polyprotein from transposon TNT 1-94</fullName>
    </submittedName>
</protein>
<keyword evidence="7" id="KW-1185">Reference proteome</keyword>
<feature type="compositionally biased region" description="Basic and acidic residues" evidence="3">
    <location>
        <begin position="199"/>
        <end position="208"/>
    </location>
</feature>
<dbReference type="SMART" id="SM00343">
    <property type="entry name" value="ZnF_C2HC"/>
    <property type="match status" value="2"/>
</dbReference>
<evidence type="ECO:0000313" key="7">
    <source>
        <dbReference type="Proteomes" id="UP001151760"/>
    </source>
</evidence>
<dbReference type="Proteomes" id="UP001151760">
    <property type="component" value="Unassembled WGS sequence"/>
</dbReference>
<evidence type="ECO:0000256" key="3">
    <source>
        <dbReference type="SAM" id="MobiDB-lite"/>
    </source>
</evidence>
<proteinExistence type="predicted"/>
<feature type="domain" description="CCHC-type" evidence="4">
    <location>
        <begin position="662"/>
        <end position="677"/>
    </location>
</feature>
<organism evidence="6 7">
    <name type="scientific">Tanacetum coccineum</name>
    <dbReference type="NCBI Taxonomy" id="301880"/>
    <lineage>
        <taxon>Eukaryota</taxon>
        <taxon>Viridiplantae</taxon>
        <taxon>Streptophyta</taxon>
        <taxon>Embryophyta</taxon>
        <taxon>Tracheophyta</taxon>
        <taxon>Spermatophyta</taxon>
        <taxon>Magnoliopsida</taxon>
        <taxon>eudicotyledons</taxon>
        <taxon>Gunneridae</taxon>
        <taxon>Pentapetalae</taxon>
        <taxon>asterids</taxon>
        <taxon>campanulids</taxon>
        <taxon>Asterales</taxon>
        <taxon>Asteraceae</taxon>
        <taxon>Asteroideae</taxon>
        <taxon>Anthemideae</taxon>
        <taxon>Anthemidinae</taxon>
        <taxon>Tanacetum</taxon>
    </lineage>
</organism>
<feature type="compositionally biased region" description="Polar residues" evidence="3">
    <location>
        <begin position="545"/>
        <end position="585"/>
    </location>
</feature>
<dbReference type="InterPro" id="IPR012337">
    <property type="entry name" value="RNaseH-like_sf"/>
</dbReference>
<dbReference type="Pfam" id="PF00665">
    <property type="entry name" value="rve"/>
    <property type="match status" value="1"/>
</dbReference>
<dbReference type="EMBL" id="BQNB010019988">
    <property type="protein sequence ID" value="GJT91124.1"/>
    <property type="molecule type" value="Genomic_DNA"/>
</dbReference>
<dbReference type="InterPro" id="IPR001878">
    <property type="entry name" value="Znf_CCHC"/>
</dbReference>